<feature type="region of interest" description="Disordered" evidence="1">
    <location>
        <begin position="112"/>
        <end position="148"/>
    </location>
</feature>
<sequence>MSADLAAKKAMTRLRKALERRIRMDDRAEELAVREGRPIRAGTLAAYDTSALGRKLRPMLEYDGRGWRALAAEIGVTSPDLSRVMAGQDISAAKVFAICDWAGLDARKFYRAPLGAPPPRKRPRRALKAKRFHGKSTETVGGKKCSQG</sequence>
<evidence type="ECO:0008006" key="3">
    <source>
        <dbReference type="Google" id="ProtNLM"/>
    </source>
</evidence>
<gene>
    <name evidence="2" type="ORF">ABVK50_12020</name>
</gene>
<dbReference type="SUPFAM" id="SSF47413">
    <property type="entry name" value="lambda repressor-like DNA-binding domains"/>
    <property type="match status" value="1"/>
</dbReference>
<dbReference type="AlphaFoldDB" id="A0AAU8CWC3"/>
<name>A0AAU8CWC3_9HYPH</name>
<dbReference type="GO" id="GO:0003677">
    <property type="term" value="F:DNA binding"/>
    <property type="evidence" value="ECO:0007669"/>
    <property type="project" value="InterPro"/>
</dbReference>
<feature type="compositionally biased region" description="Basic residues" evidence="1">
    <location>
        <begin position="119"/>
        <end position="134"/>
    </location>
</feature>
<organism evidence="2">
    <name type="scientific">Mesorhizobium sp. WSM2240</name>
    <dbReference type="NCBI Taxonomy" id="3228851"/>
    <lineage>
        <taxon>Bacteria</taxon>
        <taxon>Pseudomonadati</taxon>
        <taxon>Pseudomonadota</taxon>
        <taxon>Alphaproteobacteria</taxon>
        <taxon>Hyphomicrobiales</taxon>
        <taxon>Phyllobacteriaceae</taxon>
        <taxon>Mesorhizobium</taxon>
    </lineage>
</organism>
<proteinExistence type="predicted"/>
<protein>
    <recommendedName>
        <fullName evidence="3">HTH cro/C1-type domain-containing protein</fullName>
    </recommendedName>
</protein>
<dbReference type="InterPro" id="IPR010982">
    <property type="entry name" value="Lambda_DNA-bd_dom_sf"/>
</dbReference>
<reference evidence="2" key="1">
    <citation type="submission" date="2024-06" db="EMBL/GenBank/DDBJ databases">
        <title>Mesorhizobium karijinii sp. nov., a symbiont of the iconic Swainsona formosa from arid Australia.</title>
        <authorList>
            <person name="Hill Y.J."/>
            <person name="Watkin E.L.J."/>
            <person name="O'Hara G.W."/>
            <person name="Terpolilli J."/>
            <person name="Tye M.L."/>
            <person name="Kohlmeier M.G."/>
        </authorList>
    </citation>
    <scope>NUCLEOTIDE SEQUENCE</scope>
    <source>
        <strain evidence="2">WSM2240</strain>
    </source>
</reference>
<accession>A0AAU8CWC3</accession>
<evidence type="ECO:0000256" key="1">
    <source>
        <dbReference type="SAM" id="MobiDB-lite"/>
    </source>
</evidence>
<dbReference type="EMBL" id="CP159253">
    <property type="protein sequence ID" value="XCG51148.1"/>
    <property type="molecule type" value="Genomic_DNA"/>
</dbReference>
<evidence type="ECO:0000313" key="2">
    <source>
        <dbReference type="EMBL" id="XCG51148.1"/>
    </source>
</evidence>
<dbReference type="RefSeq" id="WP_353641341.1">
    <property type="nucleotide sequence ID" value="NZ_CP159253.1"/>
</dbReference>